<sequence>MPSPKKPTVLFVAEAVTLAHFARIVSLAKSLDPSKYNIVIASDPRYLELQQPLPFSFQAIYSIPSSSFSEALAKGNPVYDADTLTQYVEDDLQLLDKIKPDLVVGDFRLSLSISAPLAKVPYAAVVNAYWSPYADISYPIPDLMLTKIVGVKLGQRLFNAVRPLVFALHARPLNKTRQRFGLPALKYDMRTAYTAADYTLYTDIPDAVPMQPTPSSHHHLGPVLWSTNTALPEWWDNLPTDKPIVFVTLGSSGQATLLPMILQALAELPLTIIAATVNKIQLNKLPDNVFIHDYLPLDIACQRSHAVISNGGSMTTYQAFRSGVPVIGIAGNMDQLLNMQAIEHMGAGITLRAGGITQASIKTAVNNLLHTPSYPQATKQITEKLRQYDPGQRFREIVTNILSLD</sequence>
<feature type="domain" description="Erythromycin biosynthesis protein CIII-like C-terminal" evidence="3">
    <location>
        <begin position="261"/>
        <end position="384"/>
    </location>
</feature>
<keyword evidence="2 4" id="KW-0808">Transferase</keyword>
<dbReference type="GO" id="GO:0016758">
    <property type="term" value="F:hexosyltransferase activity"/>
    <property type="evidence" value="ECO:0007669"/>
    <property type="project" value="UniProtKB-ARBA"/>
</dbReference>
<reference evidence="4" key="1">
    <citation type="journal article" date="2020" name="mSystems">
        <title>Genome- and Community-Level Interaction Insights into Carbon Utilization and Element Cycling Functions of Hydrothermarchaeota in Hydrothermal Sediment.</title>
        <authorList>
            <person name="Zhou Z."/>
            <person name="Liu Y."/>
            <person name="Xu W."/>
            <person name="Pan J."/>
            <person name="Luo Z.H."/>
            <person name="Li M."/>
        </authorList>
    </citation>
    <scope>NUCLEOTIDE SEQUENCE [LARGE SCALE GENOMIC DNA]</scope>
    <source>
        <strain evidence="4">HyVt-505</strain>
    </source>
</reference>
<dbReference type="Pfam" id="PF06722">
    <property type="entry name" value="EryCIII-like_C"/>
    <property type="match status" value="1"/>
</dbReference>
<dbReference type="PANTHER" id="PTHR48043">
    <property type="entry name" value="EG:EG0003.4 PROTEIN-RELATED"/>
    <property type="match status" value="1"/>
</dbReference>
<dbReference type="Proteomes" id="UP000885832">
    <property type="component" value="Unassembled WGS sequence"/>
</dbReference>
<dbReference type="Gene3D" id="3.40.50.2000">
    <property type="entry name" value="Glycogen Phosphorylase B"/>
    <property type="match status" value="2"/>
</dbReference>
<evidence type="ECO:0000259" key="3">
    <source>
        <dbReference type="Pfam" id="PF06722"/>
    </source>
</evidence>
<organism evidence="4">
    <name type="scientific">Candidatus Tenderia electrophaga</name>
    <dbReference type="NCBI Taxonomy" id="1748243"/>
    <lineage>
        <taxon>Bacteria</taxon>
        <taxon>Pseudomonadati</taxon>
        <taxon>Pseudomonadota</taxon>
        <taxon>Gammaproteobacteria</taxon>
        <taxon>Candidatus Tenderiales</taxon>
        <taxon>Candidatus Tenderiaceae</taxon>
        <taxon>Candidatus Tenderia</taxon>
    </lineage>
</organism>
<evidence type="ECO:0000313" key="4">
    <source>
        <dbReference type="EMBL" id="HHJ80960.1"/>
    </source>
</evidence>
<keyword evidence="1" id="KW-0328">Glycosyltransferase</keyword>
<dbReference type="AlphaFoldDB" id="A0A832N5L6"/>
<dbReference type="InterPro" id="IPR010610">
    <property type="entry name" value="EryCIII-like_C"/>
</dbReference>
<comment type="caution">
    <text evidence="4">The sequence shown here is derived from an EMBL/GenBank/DDBJ whole genome shotgun (WGS) entry which is preliminary data.</text>
</comment>
<dbReference type="InterPro" id="IPR050271">
    <property type="entry name" value="UDP-glycosyltransferase"/>
</dbReference>
<dbReference type="EMBL" id="DRNF01000310">
    <property type="protein sequence ID" value="HHJ80960.1"/>
    <property type="molecule type" value="Genomic_DNA"/>
</dbReference>
<protein>
    <submittedName>
        <fullName evidence="4">Glycosyl transferase family 1</fullName>
    </submittedName>
</protein>
<name>A0A832N5L6_9GAMM</name>
<dbReference type="InterPro" id="IPR002213">
    <property type="entry name" value="UDP_glucos_trans"/>
</dbReference>
<dbReference type="GO" id="GO:0008194">
    <property type="term" value="F:UDP-glycosyltransferase activity"/>
    <property type="evidence" value="ECO:0007669"/>
    <property type="project" value="InterPro"/>
</dbReference>
<gene>
    <name evidence="4" type="ORF">ENJ65_04940</name>
</gene>
<evidence type="ECO:0000256" key="2">
    <source>
        <dbReference type="ARBA" id="ARBA00022679"/>
    </source>
</evidence>
<evidence type="ECO:0000256" key="1">
    <source>
        <dbReference type="ARBA" id="ARBA00022676"/>
    </source>
</evidence>
<dbReference type="PANTHER" id="PTHR48043:SF145">
    <property type="entry name" value="FI06409P-RELATED"/>
    <property type="match status" value="1"/>
</dbReference>
<dbReference type="CDD" id="cd03784">
    <property type="entry name" value="GT1_Gtf-like"/>
    <property type="match status" value="1"/>
</dbReference>
<proteinExistence type="predicted"/>
<dbReference type="SUPFAM" id="SSF53756">
    <property type="entry name" value="UDP-Glycosyltransferase/glycogen phosphorylase"/>
    <property type="match status" value="1"/>
</dbReference>
<accession>A0A832N5L6</accession>